<dbReference type="InterPro" id="IPR029044">
    <property type="entry name" value="Nucleotide-diphossugar_trans"/>
</dbReference>
<dbReference type="STRING" id="1045774.SAMN05421872_10935"/>
<comment type="similarity">
    <text evidence="1">Belongs to the glycosyltransferase 2 family.</text>
</comment>
<dbReference type="PANTHER" id="PTHR48090">
    <property type="entry name" value="UNDECAPRENYL-PHOSPHATE 4-DEOXY-4-FORMAMIDO-L-ARABINOSE TRANSFERASE-RELATED"/>
    <property type="match status" value="1"/>
</dbReference>
<dbReference type="Pfam" id="PF00535">
    <property type="entry name" value="Glycos_transf_2"/>
    <property type="match status" value="1"/>
</dbReference>
<dbReference type="Proteomes" id="UP000199034">
    <property type="component" value="Unassembled WGS sequence"/>
</dbReference>
<feature type="domain" description="Glycosyltransferase 2-like" evidence="2">
    <location>
        <begin position="14"/>
        <end position="135"/>
    </location>
</feature>
<organism evidence="3 4">
    <name type="scientific">Nocardioides lianchengensis</name>
    <dbReference type="NCBI Taxonomy" id="1045774"/>
    <lineage>
        <taxon>Bacteria</taxon>
        <taxon>Bacillati</taxon>
        <taxon>Actinomycetota</taxon>
        <taxon>Actinomycetes</taxon>
        <taxon>Propionibacteriales</taxon>
        <taxon>Nocardioidaceae</taxon>
        <taxon>Nocardioides</taxon>
    </lineage>
</organism>
<dbReference type="EMBL" id="FMZM01000009">
    <property type="protein sequence ID" value="SDD56502.1"/>
    <property type="molecule type" value="Genomic_DNA"/>
</dbReference>
<evidence type="ECO:0000259" key="2">
    <source>
        <dbReference type="Pfam" id="PF00535"/>
    </source>
</evidence>
<evidence type="ECO:0000313" key="4">
    <source>
        <dbReference type="Proteomes" id="UP000199034"/>
    </source>
</evidence>
<dbReference type="SUPFAM" id="SSF53448">
    <property type="entry name" value="Nucleotide-diphospho-sugar transferases"/>
    <property type="match status" value="1"/>
</dbReference>
<keyword evidence="3" id="KW-0808">Transferase</keyword>
<gene>
    <name evidence="3" type="ORF">SAMN05421872_10935</name>
</gene>
<evidence type="ECO:0000313" key="3">
    <source>
        <dbReference type="EMBL" id="SDD56502.1"/>
    </source>
</evidence>
<dbReference type="InterPro" id="IPR001173">
    <property type="entry name" value="Glyco_trans_2-like"/>
</dbReference>
<dbReference type="InterPro" id="IPR050256">
    <property type="entry name" value="Glycosyltransferase_2"/>
</dbReference>
<dbReference type="RefSeq" id="WP_090858559.1">
    <property type="nucleotide sequence ID" value="NZ_FMZM01000009.1"/>
</dbReference>
<name>A0A1G6VSB9_9ACTN</name>
<protein>
    <submittedName>
        <fullName evidence="3">Glycosyl transferase family 2</fullName>
    </submittedName>
</protein>
<sequence length="295" mass="31907">MSETAPSSPPARASVVVAAHDEEQVIERTLRALLAGADPGELEVVVVANGCTDRTAERARRIAGVTVLESERPSKTEALRRGDRVATAFPRIYLDADIPTSVTAVRRLCAALDGPGAPLVAVPSRRVDVTGRPWPVRAYTAVHRRLPVVEKGLFGRGMIALSEAGRGRFTDFPDVVADDLFLDSLFTDAERVRLPDVATTVEAPLRTGDLVRRLARVRRGNAELRRRPTTPGAVVRRSERSAWLRDVVLPRPWLAPAATVYVALTGWAALQARRVPPAGAAAWGRDASTRTGLAR</sequence>
<dbReference type="PANTHER" id="PTHR48090:SF7">
    <property type="entry name" value="RFBJ PROTEIN"/>
    <property type="match status" value="1"/>
</dbReference>
<dbReference type="Gene3D" id="3.90.550.10">
    <property type="entry name" value="Spore Coat Polysaccharide Biosynthesis Protein SpsA, Chain A"/>
    <property type="match status" value="1"/>
</dbReference>
<accession>A0A1G6VSB9</accession>
<proteinExistence type="inferred from homology"/>
<dbReference type="GO" id="GO:0016740">
    <property type="term" value="F:transferase activity"/>
    <property type="evidence" value="ECO:0007669"/>
    <property type="project" value="UniProtKB-KW"/>
</dbReference>
<dbReference type="OrthoDB" id="9771846at2"/>
<evidence type="ECO:0000256" key="1">
    <source>
        <dbReference type="ARBA" id="ARBA00006739"/>
    </source>
</evidence>
<reference evidence="3 4" key="1">
    <citation type="submission" date="2016-10" db="EMBL/GenBank/DDBJ databases">
        <authorList>
            <person name="de Groot N.N."/>
        </authorList>
    </citation>
    <scope>NUCLEOTIDE SEQUENCE [LARGE SCALE GENOMIC DNA]</scope>
    <source>
        <strain evidence="3 4">CGMCC 4.6858</strain>
    </source>
</reference>
<dbReference type="AlphaFoldDB" id="A0A1G6VSB9"/>
<keyword evidence="4" id="KW-1185">Reference proteome</keyword>